<dbReference type="EMBL" id="CAJVPV010012050">
    <property type="protein sequence ID" value="CAG8667047.1"/>
    <property type="molecule type" value="Genomic_DNA"/>
</dbReference>
<dbReference type="AlphaFoldDB" id="A0A9N9EBC3"/>
<name>A0A9N9EBC3_9GLOM</name>
<evidence type="ECO:0000313" key="2">
    <source>
        <dbReference type="Proteomes" id="UP000789342"/>
    </source>
</evidence>
<keyword evidence="2" id="KW-1185">Reference proteome</keyword>
<sequence>MFQRDALTGLQSNKTVRISDSSNSGASIKAHIINKSNISNTLIKKAEKDDLYTLIKYNCKESEVIECGSKRILAM</sequence>
<dbReference type="Proteomes" id="UP000789342">
    <property type="component" value="Unassembled WGS sequence"/>
</dbReference>
<comment type="caution">
    <text evidence="1">The sequence shown here is derived from an EMBL/GenBank/DDBJ whole genome shotgun (WGS) entry which is preliminary data.</text>
</comment>
<gene>
    <name evidence="1" type="ORF">AMORRO_LOCUS10665</name>
</gene>
<protein>
    <submittedName>
        <fullName evidence="1">4699_t:CDS:1</fullName>
    </submittedName>
</protein>
<proteinExistence type="predicted"/>
<feature type="non-terminal residue" evidence="1">
    <location>
        <position position="75"/>
    </location>
</feature>
<organism evidence="1 2">
    <name type="scientific">Acaulospora morrowiae</name>
    <dbReference type="NCBI Taxonomy" id="94023"/>
    <lineage>
        <taxon>Eukaryota</taxon>
        <taxon>Fungi</taxon>
        <taxon>Fungi incertae sedis</taxon>
        <taxon>Mucoromycota</taxon>
        <taxon>Glomeromycotina</taxon>
        <taxon>Glomeromycetes</taxon>
        <taxon>Diversisporales</taxon>
        <taxon>Acaulosporaceae</taxon>
        <taxon>Acaulospora</taxon>
    </lineage>
</organism>
<reference evidence="1" key="1">
    <citation type="submission" date="2021-06" db="EMBL/GenBank/DDBJ databases">
        <authorList>
            <person name="Kallberg Y."/>
            <person name="Tangrot J."/>
            <person name="Rosling A."/>
        </authorList>
    </citation>
    <scope>NUCLEOTIDE SEQUENCE</scope>
    <source>
        <strain evidence="1">CL551</strain>
    </source>
</reference>
<evidence type="ECO:0000313" key="1">
    <source>
        <dbReference type="EMBL" id="CAG8667047.1"/>
    </source>
</evidence>
<accession>A0A9N9EBC3</accession>